<dbReference type="GO" id="GO:0043565">
    <property type="term" value="F:sequence-specific DNA binding"/>
    <property type="evidence" value="ECO:0007669"/>
    <property type="project" value="TreeGrafter"/>
</dbReference>
<gene>
    <name evidence="8" type="ORF">QCA50_003836</name>
</gene>
<accession>A0AAW0GHP4</accession>
<dbReference type="EMBL" id="JASBNA010000004">
    <property type="protein sequence ID" value="KAK7692212.1"/>
    <property type="molecule type" value="Genomic_DNA"/>
</dbReference>
<organism evidence="8 9">
    <name type="scientific">Cerrena zonata</name>
    <dbReference type="NCBI Taxonomy" id="2478898"/>
    <lineage>
        <taxon>Eukaryota</taxon>
        <taxon>Fungi</taxon>
        <taxon>Dikarya</taxon>
        <taxon>Basidiomycota</taxon>
        <taxon>Agaricomycotina</taxon>
        <taxon>Agaricomycetes</taxon>
        <taxon>Polyporales</taxon>
        <taxon>Cerrenaceae</taxon>
        <taxon>Cerrena</taxon>
    </lineage>
</organism>
<evidence type="ECO:0000256" key="4">
    <source>
        <dbReference type="ARBA" id="ARBA00022833"/>
    </source>
</evidence>
<keyword evidence="9" id="KW-1185">Reference proteome</keyword>
<name>A0AAW0GHP4_9APHY</name>
<feature type="domain" description="C2H2-type" evidence="7">
    <location>
        <begin position="161"/>
        <end position="188"/>
    </location>
</feature>
<evidence type="ECO:0000259" key="7">
    <source>
        <dbReference type="PROSITE" id="PS50157"/>
    </source>
</evidence>
<comment type="caution">
    <text evidence="8">The sequence shown here is derived from an EMBL/GenBank/DDBJ whole genome shotgun (WGS) entry which is preliminary data.</text>
</comment>
<dbReference type="InterPro" id="IPR013087">
    <property type="entry name" value="Znf_C2H2_type"/>
</dbReference>
<dbReference type="PANTHER" id="PTHR24408:SF58">
    <property type="entry name" value="TRANSCRIPTION FACTOR (TFIIIA), PUTATIVE (AFU_ORTHOLOGUE AFUA_1G05150)-RELATED"/>
    <property type="match status" value="1"/>
</dbReference>
<evidence type="ECO:0000313" key="8">
    <source>
        <dbReference type="EMBL" id="KAK7692212.1"/>
    </source>
</evidence>
<dbReference type="GO" id="GO:0008270">
    <property type="term" value="F:zinc ion binding"/>
    <property type="evidence" value="ECO:0007669"/>
    <property type="project" value="UniProtKB-KW"/>
</dbReference>
<keyword evidence="1" id="KW-0479">Metal-binding</keyword>
<feature type="region of interest" description="Disordered" evidence="6">
    <location>
        <begin position="1"/>
        <end position="165"/>
    </location>
</feature>
<keyword evidence="3 5" id="KW-0863">Zinc-finger</keyword>
<dbReference type="PROSITE" id="PS00028">
    <property type="entry name" value="ZINC_FINGER_C2H2_1"/>
    <property type="match status" value="1"/>
</dbReference>
<evidence type="ECO:0000256" key="1">
    <source>
        <dbReference type="ARBA" id="ARBA00022723"/>
    </source>
</evidence>
<evidence type="ECO:0000256" key="2">
    <source>
        <dbReference type="ARBA" id="ARBA00022737"/>
    </source>
</evidence>
<dbReference type="SMART" id="SM00355">
    <property type="entry name" value="ZnF_C2H2"/>
    <property type="match status" value="2"/>
</dbReference>
<evidence type="ECO:0000256" key="6">
    <source>
        <dbReference type="SAM" id="MobiDB-lite"/>
    </source>
</evidence>
<feature type="compositionally biased region" description="Low complexity" evidence="6">
    <location>
        <begin position="93"/>
        <end position="117"/>
    </location>
</feature>
<dbReference type="InterPro" id="IPR036236">
    <property type="entry name" value="Znf_C2H2_sf"/>
</dbReference>
<dbReference type="Proteomes" id="UP001385951">
    <property type="component" value="Unassembled WGS sequence"/>
</dbReference>
<feature type="compositionally biased region" description="Polar residues" evidence="6">
    <location>
        <begin position="10"/>
        <end position="38"/>
    </location>
</feature>
<dbReference type="PROSITE" id="PS50157">
    <property type="entry name" value="ZINC_FINGER_C2H2_2"/>
    <property type="match status" value="2"/>
</dbReference>
<dbReference type="AlphaFoldDB" id="A0AAW0GHP4"/>
<protein>
    <recommendedName>
        <fullName evidence="7">C2H2-type domain-containing protein</fullName>
    </recommendedName>
</protein>
<evidence type="ECO:0000313" key="9">
    <source>
        <dbReference type="Proteomes" id="UP001385951"/>
    </source>
</evidence>
<keyword evidence="4" id="KW-0862">Zinc</keyword>
<dbReference type="Gene3D" id="3.30.160.60">
    <property type="entry name" value="Classic Zinc Finger"/>
    <property type="match status" value="2"/>
</dbReference>
<feature type="compositionally biased region" description="Polar residues" evidence="6">
    <location>
        <begin position="128"/>
        <end position="144"/>
    </location>
</feature>
<evidence type="ECO:0000256" key="5">
    <source>
        <dbReference type="PROSITE-ProRule" id="PRU00042"/>
    </source>
</evidence>
<dbReference type="Pfam" id="PF00096">
    <property type="entry name" value="zf-C2H2"/>
    <property type="match status" value="1"/>
</dbReference>
<feature type="domain" description="C2H2-type" evidence="7">
    <location>
        <begin position="191"/>
        <end position="218"/>
    </location>
</feature>
<evidence type="ECO:0000256" key="3">
    <source>
        <dbReference type="ARBA" id="ARBA00022771"/>
    </source>
</evidence>
<reference evidence="8 9" key="1">
    <citation type="submission" date="2022-09" db="EMBL/GenBank/DDBJ databases">
        <authorList>
            <person name="Palmer J.M."/>
        </authorList>
    </citation>
    <scope>NUCLEOTIDE SEQUENCE [LARGE SCALE GENOMIC DNA]</scope>
    <source>
        <strain evidence="8 9">DSM 7382</strain>
    </source>
</reference>
<feature type="compositionally biased region" description="Polar residues" evidence="6">
    <location>
        <begin position="68"/>
        <end position="86"/>
    </location>
</feature>
<keyword evidence="2" id="KW-0677">Repeat</keyword>
<sequence>MDPNHPHYYNQGNPSSLSSTTDPSQYTYGQSQPLNPEYQTMYGGGAYPTYGQGHTQPLGPSASYPGTMGQSSMGQRLPARSNSTPNAAGFPSYGQGQPTQYGQYQQSVPQPSYQAPQGQYPPNPAVNYVSSTQYAQGYHSQSHRSPPTSPTTSSSPGTERFPCDRCSKSFTRAHDRKRHFETHHSAQPPTHRCPFCHKEFSRADSLKRHIDNGCDKDPNNAS</sequence>
<proteinExistence type="predicted"/>
<dbReference type="PANTHER" id="PTHR24408">
    <property type="entry name" value="ZINC FINGER PROTEIN"/>
    <property type="match status" value="1"/>
</dbReference>
<dbReference type="SUPFAM" id="SSF57667">
    <property type="entry name" value="beta-beta-alpha zinc fingers"/>
    <property type="match status" value="1"/>
</dbReference>
<dbReference type="GO" id="GO:0005634">
    <property type="term" value="C:nucleus"/>
    <property type="evidence" value="ECO:0007669"/>
    <property type="project" value="TreeGrafter"/>
</dbReference>
<dbReference type="GO" id="GO:0000981">
    <property type="term" value="F:DNA-binding transcription factor activity, RNA polymerase II-specific"/>
    <property type="evidence" value="ECO:0007669"/>
    <property type="project" value="TreeGrafter"/>
</dbReference>